<dbReference type="SMART" id="SM00491">
    <property type="entry name" value="HELICc2"/>
    <property type="match status" value="1"/>
</dbReference>
<dbReference type="InterPro" id="IPR006555">
    <property type="entry name" value="ATP-dep_Helicase_C"/>
</dbReference>
<reference evidence="2" key="1">
    <citation type="submission" date="2022-04" db="EMBL/GenBank/DDBJ databases">
        <title>Roseibium sp. CAU 1639 isolated from mud.</title>
        <authorList>
            <person name="Kim W."/>
        </authorList>
    </citation>
    <scope>NUCLEOTIDE SEQUENCE</scope>
    <source>
        <strain evidence="2">CAU 1639</strain>
    </source>
</reference>
<gene>
    <name evidence="2" type="ORF">M0H32_23925</name>
</gene>
<comment type="caution">
    <text evidence="2">The sequence shown here is derived from an EMBL/GenBank/DDBJ whole genome shotgun (WGS) entry which is preliminary data.</text>
</comment>
<protein>
    <recommendedName>
        <fullName evidence="1">ATP-dependent helicase C-terminal domain-containing protein</fullName>
    </recommendedName>
</protein>
<dbReference type="RefSeq" id="WP_248158317.1">
    <property type="nucleotide sequence ID" value="NZ_JALNMJ010000022.1"/>
</dbReference>
<keyword evidence="3" id="KW-1185">Reference proteome</keyword>
<proteinExistence type="predicted"/>
<evidence type="ECO:0000313" key="3">
    <source>
        <dbReference type="Proteomes" id="UP001431221"/>
    </source>
</evidence>
<name>A0ABT0H0K8_9HYPH</name>
<dbReference type="EMBL" id="JALNMJ010000022">
    <property type="protein sequence ID" value="MCK7615226.1"/>
    <property type="molecule type" value="Genomic_DNA"/>
</dbReference>
<dbReference type="Pfam" id="PF13307">
    <property type="entry name" value="Helicase_C_2"/>
    <property type="match status" value="1"/>
</dbReference>
<feature type="domain" description="ATP-dependent helicase C-terminal" evidence="1">
    <location>
        <begin position="1"/>
        <end position="105"/>
    </location>
</feature>
<dbReference type="Gene3D" id="3.40.50.300">
    <property type="entry name" value="P-loop containing nucleotide triphosphate hydrolases"/>
    <property type="match status" value="1"/>
</dbReference>
<sequence>MAETPKSADEFTTKLNEFRQADTGAFLLVGRYDGIDLPDDDCRVMVVDGVPVGSSQLERFLFERIRLDQTFFPRVANRLTQLFGRINRGKNDYGIYIIHSKDVENWLRNVANQAYFPKVLQEQIGLSEQFCEQLGDVTFDDIHAIVRQIIDRDPNWLEYYQAHLGQNPIEERRITEREAHTKLDDKLAKKEANFILKLWHGDNSGAIAEFESVVEEVRQENPRLAGWYSIWLGAANCFESEHEAMYDWFDEARNRLGGTLPLPRRSSSDVAGVEATTNVLEDGLRPYCVGSIPETNRRLTKLIDRTHAAFEDDSYSRAEEAIREIGVALGFDSSRPDTDVNDGPDNLWVDKHQNIAIPIELKTEKKDGNSINSDEIGQVFQHFQWTIDNYPDYEVPGILVYTECSSVTESSNPSDEMFYCDREAMQKLFSEYKAIISDIAKLTPVERYARAAQLGNETRWTSRGIFERLVVGRMKVVG</sequence>
<dbReference type="Proteomes" id="UP001431221">
    <property type="component" value="Unassembled WGS sequence"/>
</dbReference>
<dbReference type="InterPro" id="IPR027417">
    <property type="entry name" value="P-loop_NTPase"/>
</dbReference>
<evidence type="ECO:0000313" key="2">
    <source>
        <dbReference type="EMBL" id="MCK7615226.1"/>
    </source>
</evidence>
<organism evidence="2 3">
    <name type="scientific">Roseibium sediminicola</name>
    <dbReference type="NCBI Taxonomy" id="2933272"/>
    <lineage>
        <taxon>Bacteria</taxon>
        <taxon>Pseudomonadati</taxon>
        <taxon>Pseudomonadota</taxon>
        <taxon>Alphaproteobacteria</taxon>
        <taxon>Hyphomicrobiales</taxon>
        <taxon>Stappiaceae</taxon>
        <taxon>Roseibium</taxon>
    </lineage>
</organism>
<evidence type="ECO:0000259" key="1">
    <source>
        <dbReference type="SMART" id="SM00491"/>
    </source>
</evidence>
<accession>A0ABT0H0K8</accession>